<feature type="transmembrane region" description="Helical" evidence="18">
    <location>
        <begin position="33"/>
        <end position="52"/>
    </location>
</feature>
<dbReference type="OrthoDB" id="9796672at2"/>
<comment type="cofactor">
    <cofactor evidence="1">
        <name>Mn(2+)</name>
        <dbReference type="ChEBI" id="CHEBI:29035"/>
    </cofactor>
</comment>
<feature type="transmembrane region" description="Helical" evidence="18">
    <location>
        <begin position="7"/>
        <end position="27"/>
    </location>
</feature>
<dbReference type="EC" id="2.7.8.5" evidence="5 16"/>
<reference evidence="19 20" key="1">
    <citation type="journal article" date="2015" name="Antonie Van Leeuwenhoek">
        <title>A phylogenomic and molecular marker based taxonomic framework for the order Xanthomonadales: proposal to transfer the families Algiphilaceae and Solimonadaceae to the order Nevskiales ord. nov. and to create a new family within the order Xanthomonadales, the family Rhodanobacteraceae fam. nov., containing the genus Rhodanobacter and its closest relatives.</title>
        <authorList>
            <person name="Naushad S."/>
            <person name="Adeolu M."/>
            <person name="Wong S."/>
            <person name="Sohail M."/>
            <person name="Schellhorn H.E."/>
            <person name="Gupta R.S."/>
        </authorList>
    </citation>
    <scope>NUCLEOTIDE SEQUENCE [LARGE SCALE GENOMIC DNA]</scope>
    <source>
        <strain evidence="19 20">DSM 16301</strain>
    </source>
</reference>
<gene>
    <name evidence="19" type="ORF">Y882_05015</name>
</gene>
<comment type="catalytic activity">
    <reaction evidence="15">
        <text>a CDP-1,2-diacyl-sn-glycerol + sn-glycerol 3-phosphate = a 1,2-diacyl-sn-glycero-3-phospho-(1'-sn-glycero-3'-phosphate) + CMP + H(+)</text>
        <dbReference type="Rhea" id="RHEA:12593"/>
        <dbReference type="ChEBI" id="CHEBI:15378"/>
        <dbReference type="ChEBI" id="CHEBI:57597"/>
        <dbReference type="ChEBI" id="CHEBI:58332"/>
        <dbReference type="ChEBI" id="CHEBI:60110"/>
        <dbReference type="ChEBI" id="CHEBI:60377"/>
        <dbReference type="EC" id="2.7.8.5"/>
    </reaction>
</comment>
<evidence type="ECO:0000256" key="15">
    <source>
        <dbReference type="ARBA" id="ARBA00048586"/>
    </source>
</evidence>
<dbReference type="Proteomes" id="UP000035481">
    <property type="component" value="Unassembled WGS sequence"/>
</dbReference>
<keyword evidence="10 18" id="KW-1133">Transmembrane helix</keyword>
<sequence length="202" mass="22363">MHINLPTWLTLFRVLLLPVMVVVFYWQFPGHNITAAIVFALAAITDWLDGYLARRMNLTSAFGAFLDPVADKLMVAVTLFLLVETHRGGWPGILMAITAAIIVGREISVSALREWMAEIGMRATIKVAFIGKLKTAMQMVALIVLIVQHEKDAEALRLYHIGEGLLVIAGILTIWSGLYYLRAAWPSLKGDGSGHPLPRNED</sequence>
<evidence type="ECO:0000256" key="16">
    <source>
        <dbReference type="NCBIfam" id="TIGR00560"/>
    </source>
</evidence>
<dbReference type="GO" id="GO:0046474">
    <property type="term" value="P:glycerophospholipid biosynthetic process"/>
    <property type="evidence" value="ECO:0007669"/>
    <property type="project" value="TreeGrafter"/>
</dbReference>
<evidence type="ECO:0000313" key="20">
    <source>
        <dbReference type="Proteomes" id="UP000035481"/>
    </source>
</evidence>
<dbReference type="InterPro" id="IPR000462">
    <property type="entry name" value="CDP-OH_P_trans"/>
</dbReference>
<keyword evidence="11" id="KW-0443">Lipid metabolism</keyword>
<comment type="subcellular location">
    <subcellularLocation>
        <location evidence="2">Membrane</location>
        <topology evidence="2">Multi-pass membrane protein</topology>
    </subcellularLocation>
</comment>
<dbReference type="GO" id="GO:0050793">
    <property type="term" value="P:regulation of developmental process"/>
    <property type="evidence" value="ECO:0007669"/>
    <property type="project" value="UniProtKB-ARBA"/>
</dbReference>
<dbReference type="InterPro" id="IPR048254">
    <property type="entry name" value="CDP_ALCOHOL_P_TRANSF_CS"/>
</dbReference>
<dbReference type="InterPro" id="IPR004570">
    <property type="entry name" value="Phosphatidylglycerol_P_synth"/>
</dbReference>
<comment type="pathway">
    <text evidence="3">Phospholipid metabolism; phosphatidylglycerol biosynthesis; phosphatidylglycerol from CDP-diacylglycerol: step 1/2.</text>
</comment>
<accession>A0A0G9H6E1</accession>
<evidence type="ECO:0000256" key="13">
    <source>
        <dbReference type="ARBA" id="ARBA00023209"/>
    </source>
</evidence>
<keyword evidence="8 17" id="KW-0808">Transferase</keyword>
<dbReference type="AlphaFoldDB" id="A0A0G9H6E1"/>
<dbReference type="GO" id="GO:0005886">
    <property type="term" value="C:plasma membrane"/>
    <property type="evidence" value="ECO:0007669"/>
    <property type="project" value="TreeGrafter"/>
</dbReference>
<dbReference type="NCBIfam" id="TIGR00560">
    <property type="entry name" value="pgsA"/>
    <property type="match status" value="1"/>
</dbReference>
<dbReference type="RefSeq" id="WP_046970782.1">
    <property type="nucleotide sequence ID" value="NZ_JPLA01000013.1"/>
</dbReference>
<evidence type="ECO:0000313" key="19">
    <source>
        <dbReference type="EMBL" id="KLD64794.1"/>
    </source>
</evidence>
<dbReference type="EMBL" id="JPLA01000013">
    <property type="protein sequence ID" value="KLD64794.1"/>
    <property type="molecule type" value="Genomic_DNA"/>
</dbReference>
<keyword evidence="9 18" id="KW-0812">Transmembrane</keyword>
<evidence type="ECO:0000256" key="18">
    <source>
        <dbReference type="SAM" id="Phobius"/>
    </source>
</evidence>
<evidence type="ECO:0000256" key="10">
    <source>
        <dbReference type="ARBA" id="ARBA00022989"/>
    </source>
</evidence>
<evidence type="ECO:0000256" key="6">
    <source>
        <dbReference type="ARBA" id="ARBA00014944"/>
    </source>
</evidence>
<keyword evidence="13" id="KW-0594">Phospholipid biosynthesis</keyword>
<keyword evidence="12 18" id="KW-0472">Membrane</keyword>
<dbReference type="PATRIC" id="fig|1440762.4.peg.350"/>
<evidence type="ECO:0000256" key="7">
    <source>
        <dbReference type="ARBA" id="ARBA00022516"/>
    </source>
</evidence>
<dbReference type="PROSITE" id="PS00379">
    <property type="entry name" value="CDP_ALCOHOL_P_TRANSF"/>
    <property type="match status" value="1"/>
</dbReference>
<dbReference type="InterPro" id="IPR050324">
    <property type="entry name" value="CDP-alcohol_PTase-I"/>
</dbReference>
<organism evidence="19 20">
    <name type="scientific">Dyella japonica DSM 16301</name>
    <dbReference type="NCBI Taxonomy" id="1440762"/>
    <lineage>
        <taxon>Bacteria</taxon>
        <taxon>Pseudomonadati</taxon>
        <taxon>Pseudomonadota</taxon>
        <taxon>Gammaproteobacteria</taxon>
        <taxon>Lysobacterales</taxon>
        <taxon>Rhodanobacteraceae</taxon>
        <taxon>Dyella</taxon>
    </lineage>
</organism>
<comment type="similarity">
    <text evidence="4 17">Belongs to the CDP-alcohol phosphatidyltransferase class-I family.</text>
</comment>
<feature type="transmembrane region" description="Helical" evidence="18">
    <location>
        <begin position="127"/>
        <end position="147"/>
    </location>
</feature>
<evidence type="ECO:0000256" key="1">
    <source>
        <dbReference type="ARBA" id="ARBA00001936"/>
    </source>
</evidence>
<dbReference type="STRING" id="1440762.Y882_05015"/>
<keyword evidence="14" id="KW-1208">Phospholipid metabolism</keyword>
<proteinExistence type="inferred from homology"/>
<evidence type="ECO:0000256" key="3">
    <source>
        <dbReference type="ARBA" id="ARBA00005042"/>
    </source>
</evidence>
<dbReference type="Gene3D" id="1.20.120.1760">
    <property type="match status" value="1"/>
</dbReference>
<evidence type="ECO:0000256" key="12">
    <source>
        <dbReference type="ARBA" id="ARBA00023136"/>
    </source>
</evidence>
<evidence type="ECO:0000256" key="4">
    <source>
        <dbReference type="ARBA" id="ARBA00010441"/>
    </source>
</evidence>
<dbReference type="PANTHER" id="PTHR14269:SF62">
    <property type="entry name" value="CDP-DIACYLGLYCEROL--GLYCEROL-3-PHOSPHATE 3-PHOSPHATIDYLTRANSFERASE 1, CHLOROPLASTIC"/>
    <property type="match status" value="1"/>
</dbReference>
<feature type="transmembrane region" description="Helical" evidence="18">
    <location>
        <begin position="89"/>
        <end position="107"/>
    </location>
</feature>
<protein>
    <recommendedName>
        <fullName evidence="6 16">CDP-diacylglycerol--glycerol-3-phosphate 3-phosphatidyltransferase</fullName>
        <ecNumber evidence="5 16">2.7.8.5</ecNumber>
    </recommendedName>
</protein>
<keyword evidence="7" id="KW-0444">Lipid biosynthesis</keyword>
<evidence type="ECO:0000256" key="2">
    <source>
        <dbReference type="ARBA" id="ARBA00004141"/>
    </source>
</evidence>
<evidence type="ECO:0000256" key="14">
    <source>
        <dbReference type="ARBA" id="ARBA00023264"/>
    </source>
</evidence>
<dbReference type="Pfam" id="PF01066">
    <property type="entry name" value="CDP-OH_P_transf"/>
    <property type="match status" value="1"/>
</dbReference>
<dbReference type="GO" id="GO:0036094">
    <property type="term" value="F:small molecule binding"/>
    <property type="evidence" value="ECO:0007669"/>
    <property type="project" value="UniProtKB-ARBA"/>
</dbReference>
<name>A0A0G9H6E1_9GAMM</name>
<evidence type="ECO:0000256" key="8">
    <source>
        <dbReference type="ARBA" id="ARBA00022679"/>
    </source>
</evidence>
<evidence type="ECO:0000256" key="17">
    <source>
        <dbReference type="RuleBase" id="RU003750"/>
    </source>
</evidence>
<dbReference type="PIRSF" id="PIRSF000847">
    <property type="entry name" value="Phos_ph_gly_syn"/>
    <property type="match status" value="1"/>
</dbReference>
<dbReference type="GO" id="GO:0005737">
    <property type="term" value="C:cytoplasm"/>
    <property type="evidence" value="ECO:0007669"/>
    <property type="project" value="UniProtKB-ARBA"/>
</dbReference>
<comment type="caution">
    <text evidence="19">The sequence shown here is derived from an EMBL/GenBank/DDBJ whole genome shotgun (WGS) entry which is preliminary data.</text>
</comment>
<evidence type="ECO:0000256" key="11">
    <source>
        <dbReference type="ARBA" id="ARBA00023098"/>
    </source>
</evidence>
<evidence type="ECO:0000256" key="5">
    <source>
        <dbReference type="ARBA" id="ARBA00013170"/>
    </source>
</evidence>
<dbReference type="GO" id="GO:0008444">
    <property type="term" value="F:CDP-diacylglycerol-glycerol-3-phosphate 3-phosphatidyltransferase activity"/>
    <property type="evidence" value="ECO:0007669"/>
    <property type="project" value="UniProtKB-UniRule"/>
</dbReference>
<feature type="transmembrane region" description="Helical" evidence="18">
    <location>
        <begin position="64"/>
        <end position="83"/>
    </location>
</feature>
<dbReference type="InterPro" id="IPR043130">
    <property type="entry name" value="CDP-OH_PTrfase_TM_dom"/>
</dbReference>
<dbReference type="PANTHER" id="PTHR14269">
    <property type="entry name" value="CDP-DIACYLGLYCEROL--GLYCEROL-3-PHOSPHATE 3-PHOSPHATIDYLTRANSFERASE-RELATED"/>
    <property type="match status" value="1"/>
</dbReference>
<evidence type="ECO:0000256" key="9">
    <source>
        <dbReference type="ARBA" id="ARBA00022692"/>
    </source>
</evidence>
<feature type="transmembrane region" description="Helical" evidence="18">
    <location>
        <begin position="159"/>
        <end position="181"/>
    </location>
</feature>
<dbReference type="FunFam" id="1.20.120.1760:FF:000008">
    <property type="entry name" value="CDP-diacylglycerol--glycerol-3-phosphate 3-phosphatidyltransferase 2"/>
    <property type="match status" value="1"/>
</dbReference>